<evidence type="ECO:0000313" key="2">
    <source>
        <dbReference type="EMBL" id="KAF3210034.1"/>
    </source>
</evidence>
<evidence type="ECO:0000313" key="3">
    <source>
        <dbReference type="Proteomes" id="UP000472727"/>
    </source>
</evidence>
<reference evidence="2 3" key="1">
    <citation type="submission" date="2019-06" db="EMBL/GenBank/DDBJ databases">
        <authorList>
            <person name="Palmer J.M."/>
        </authorList>
    </citation>
    <scope>NUCLEOTIDE SEQUENCE [LARGE SCALE GENOMIC DNA]</scope>
    <source>
        <strain evidence="2 3">TWF106</strain>
        <strain evidence="1">TWF679</strain>
    </source>
</reference>
<dbReference type="EMBL" id="WIWT01000100">
    <property type="protein sequence ID" value="KAF3201144.1"/>
    <property type="molecule type" value="Genomic_DNA"/>
</dbReference>
<gene>
    <name evidence="2" type="ORF">TWF106_010813</name>
    <name evidence="1" type="ORF">TWF679_000494</name>
</gene>
<dbReference type="EMBL" id="WIWS01000082">
    <property type="protein sequence ID" value="KAF3210034.1"/>
    <property type="molecule type" value="Genomic_DNA"/>
</dbReference>
<sequence length="125" mass="13361">MHASGGMTGNRGSTGLLAGRQVEDLGRGGGTVVFWRNIHIGRVLHAPSPSCGLNKSRSSGENFCLSLADWGAGVNSSMEGDIEAAKNKKTCFVSCRLRKSHARCHHRFPISGNFIYQSLGSAFPK</sequence>
<dbReference type="AlphaFoldDB" id="A0A7C8US77"/>
<comment type="caution">
    <text evidence="2">The sequence shown here is derived from an EMBL/GenBank/DDBJ whole genome shotgun (WGS) entry which is preliminary data.</text>
</comment>
<accession>A0A7C8US77</accession>
<organism evidence="2 3">
    <name type="scientific">Orbilia oligospora</name>
    <name type="common">Nematode-trapping fungus</name>
    <name type="synonym">Arthrobotrys oligospora</name>
    <dbReference type="NCBI Taxonomy" id="2813651"/>
    <lineage>
        <taxon>Eukaryota</taxon>
        <taxon>Fungi</taxon>
        <taxon>Dikarya</taxon>
        <taxon>Ascomycota</taxon>
        <taxon>Pezizomycotina</taxon>
        <taxon>Orbiliomycetes</taxon>
        <taxon>Orbiliales</taxon>
        <taxon>Orbiliaceae</taxon>
        <taxon>Orbilia</taxon>
    </lineage>
</organism>
<evidence type="ECO:0000313" key="1">
    <source>
        <dbReference type="EMBL" id="KAF3201144.1"/>
    </source>
</evidence>
<protein>
    <submittedName>
        <fullName evidence="2">Uncharacterized protein</fullName>
    </submittedName>
</protein>
<dbReference type="Proteomes" id="UP000614610">
    <property type="component" value="Unassembled WGS sequence"/>
</dbReference>
<proteinExistence type="predicted"/>
<name>A0A7C8US77_ORBOL</name>
<dbReference type="Proteomes" id="UP000472727">
    <property type="component" value="Unassembled WGS sequence"/>
</dbReference>